<comment type="catalytic activity">
    <reaction evidence="6">
        <text>[molybdopterin-synthase sulfur-carrier protein]-C-terminal Gly-Gly + ATP + H(+) = [molybdopterin-synthase sulfur-carrier protein]-C-terminal Gly-Gly-AMP + diphosphate</text>
        <dbReference type="Rhea" id="RHEA:43616"/>
        <dbReference type="Rhea" id="RHEA-COMP:12159"/>
        <dbReference type="Rhea" id="RHEA-COMP:12202"/>
        <dbReference type="ChEBI" id="CHEBI:15378"/>
        <dbReference type="ChEBI" id="CHEBI:30616"/>
        <dbReference type="ChEBI" id="CHEBI:33019"/>
        <dbReference type="ChEBI" id="CHEBI:90618"/>
        <dbReference type="ChEBI" id="CHEBI:90778"/>
        <dbReference type="EC" id="2.7.7.80"/>
    </reaction>
</comment>
<evidence type="ECO:0000313" key="15">
    <source>
        <dbReference type="EMBL" id="QQD23917.1"/>
    </source>
</evidence>
<evidence type="ECO:0000256" key="10">
    <source>
        <dbReference type="ARBA" id="ARBA00073635"/>
    </source>
</evidence>
<evidence type="ECO:0000256" key="11">
    <source>
        <dbReference type="ARBA" id="ARBA00075110"/>
    </source>
</evidence>
<dbReference type="InterPro" id="IPR045886">
    <property type="entry name" value="ThiF/MoeB/HesA"/>
</dbReference>
<name>A0A9X7UVQ2_9GAMM</name>
<organism evidence="15 16">
    <name type="scientific">Venatoribacter cucullus</name>
    <dbReference type="NCBI Taxonomy" id="2661630"/>
    <lineage>
        <taxon>Bacteria</taxon>
        <taxon>Pseudomonadati</taxon>
        <taxon>Pseudomonadota</taxon>
        <taxon>Gammaproteobacteria</taxon>
        <taxon>Oceanospirillales</taxon>
        <taxon>Oceanospirillaceae</taxon>
        <taxon>Venatoribacter</taxon>
    </lineage>
</organism>
<evidence type="ECO:0000256" key="8">
    <source>
        <dbReference type="ARBA" id="ARBA00063809"/>
    </source>
</evidence>
<dbReference type="EMBL" id="CP046056">
    <property type="protein sequence ID" value="QQD23917.1"/>
    <property type="molecule type" value="Genomic_DNA"/>
</dbReference>
<keyword evidence="15" id="KW-0548">Nucleotidyltransferase</keyword>
<keyword evidence="3" id="KW-0808">Transferase</keyword>
<evidence type="ECO:0000256" key="13">
    <source>
        <dbReference type="ARBA" id="ARBA00078531"/>
    </source>
</evidence>
<dbReference type="InterPro" id="IPR035985">
    <property type="entry name" value="Ubiquitin-activating_enz"/>
</dbReference>
<proteinExistence type="inferred from homology"/>
<gene>
    <name evidence="15" type="primary">moeB</name>
    <name evidence="15" type="ORF">GJQ55_05220</name>
</gene>
<dbReference type="GO" id="GO:0004792">
    <property type="term" value="F:thiosulfate-cyanide sulfurtransferase activity"/>
    <property type="evidence" value="ECO:0007669"/>
    <property type="project" value="TreeGrafter"/>
</dbReference>
<keyword evidence="5" id="KW-0067">ATP-binding</keyword>
<dbReference type="Pfam" id="PF00899">
    <property type="entry name" value="ThiF"/>
    <property type="match status" value="1"/>
</dbReference>
<evidence type="ECO:0000256" key="9">
    <source>
        <dbReference type="ARBA" id="ARBA00066884"/>
    </source>
</evidence>
<reference evidence="15 16" key="1">
    <citation type="submission" date="2019-11" db="EMBL/GenBank/DDBJ databases">
        <title>Venatorbacter sp. nov. a predator of Campylobacter and other Gram-negative bacteria.</title>
        <authorList>
            <person name="Saeedi A."/>
            <person name="Cummings N.J."/>
            <person name="Connerton I.F."/>
            <person name="Connerton P.L."/>
        </authorList>
    </citation>
    <scope>NUCLEOTIDE SEQUENCE [LARGE SCALE GENOMIC DNA]</scope>
    <source>
        <strain evidence="15">XL5</strain>
    </source>
</reference>
<evidence type="ECO:0000256" key="2">
    <source>
        <dbReference type="ARBA" id="ARBA00009919"/>
    </source>
</evidence>
<dbReference type="GO" id="GO:0061605">
    <property type="term" value="F:molybdopterin-synthase adenylyltransferase activity"/>
    <property type="evidence" value="ECO:0007669"/>
    <property type="project" value="UniProtKB-EC"/>
</dbReference>
<dbReference type="GO" id="GO:0005524">
    <property type="term" value="F:ATP binding"/>
    <property type="evidence" value="ECO:0007669"/>
    <property type="project" value="UniProtKB-KW"/>
</dbReference>
<dbReference type="SUPFAM" id="SSF69572">
    <property type="entry name" value="Activating enzymes of the ubiquitin-like proteins"/>
    <property type="match status" value="1"/>
</dbReference>
<dbReference type="CDD" id="cd00757">
    <property type="entry name" value="ThiF_MoeB_HesA_family"/>
    <property type="match status" value="1"/>
</dbReference>
<dbReference type="PANTHER" id="PTHR10953">
    <property type="entry name" value="UBIQUITIN-ACTIVATING ENZYME E1"/>
    <property type="match status" value="1"/>
</dbReference>
<sequence>MNDEQLLRYSRHIFLPDLDLDGQLNLCHSHVLIIGLGGLGAAALPYLAASGVGTLTLVDDDVVESSNLPRQIIHTPQRVGLPKVESARLLVASLNADVQVIAEQRRADEGWLLQALPGVDLVLDCSDNPEVRYALNRAALQHKTPWVSGAAVAMDGQVTLFDPRRPDSPCYRCLYPQVQAGQLNCSESGVLSPLVGVIGTLQAVEALKLLAPAGNSLCGRLLTFDARSTQFREWKISRRADCPDCSGQR</sequence>
<dbReference type="Proteomes" id="UP000596074">
    <property type="component" value="Chromosome"/>
</dbReference>
<comment type="subunit">
    <text evidence="8">Homodimer. Forms a stable heterotetrameric complex of 2 MoeB and 2 MoaD during adenylation of MoaD.</text>
</comment>
<dbReference type="KEGG" id="vcw:GJQ55_05220"/>
<evidence type="ECO:0000259" key="14">
    <source>
        <dbReference type="Pfam" id="PF00899"/>
    </source>
</evidence>
<comment type="similarity">
    <text evidence="2">Belongs to the HesA/MoeB/ThiF family.</text>
</comment>
<accession>A0A9X7UVQ2</accession>
<dbReference type="InterPro" id="IPR000594">
    <property type="entry name" value="ThiF_NAD_FAD-bd"/>
</dbReference>
<protein>
    <recommendedName>
        <fullName evidence="10">Molybdopterin-synthase adenylyltransferase</fullName>
        <ecNumber evidence="9">2.7.7.80</ecNumber>
    </recommendedName>
    <alternativeName>
        <fullName evidence="13">MoaD protein adenylase</fullName>
    </alternativeName>
    <alternativeName>
        <fullName evidence="11">Molybdopterin-converting factor subunit 1 adenylase</fullName>
    </alternativeName>
    <alternativeName>
        <fullName evidence="12">Sulfur carrier protein MoaD adenylyltransferase</fullName>
    </alternativeName>
</protein>
<dbReference type="RefSeq" id="WP_228346461.1">
    <property type="nucleotide sequence ID" value="NZ_CP046056.1"/>
</dbReference>
<dbReference type="GO" id="GO:0008146">
    <property type="term" value="F:sulfotransferase activity"/>
    <property type="evidence" value="ECO:0007669"/>
    <property type="project" value="TreeGrafter"/>
</dbReference>
<evidence type="ECO:0000313" key="16">
    <source>
        <dbReference type="Proteomes" id="UP000596074"/>
    </source>
</evidence>
<keyword evidence="16" id="KW-1185">Reference proteome</keyword>
<evidence type="ECO:0000256" key="5">
    <source>
        <dbReference type="ARBA" id="ARBA00022840"/>
    </source>
</evidence>
<dbReference type="NCBIfam" id="NF004281">
    <property type="entry name" value="PRK05690.1"/>
    <property type="match status" value="1"/>
</dbReference>
<dbReference type="PANTHER" id="PTHR10953:SF102">
    <property type="entry name" value="ADENYLYLTRANSFERASE AND SULFURTRANSFERASE MOCS3"/>
    <property type="match status" value="1"/>
</dbReference>
<comment type="pathway">
    <text evidence="1">Cofactor biosynthesis; molybdopterin biosynthesis.</text>
</comment>
<evidence type="ECO:0000256" key="12">
    <source>
        <dbReference type="ARBA" id="ARBA00075328"/>
    </source>
</evidence>
<dbReference type="Gene3D" id="3.40.50.720">
    <property type="entry name" value="NAD(P)-binding Rossmann-like Domain"/>
    <property type="match status" value="1"/>
</dbReference>
<evidence type="ECO:0000256" key="4">
    <source>
        <dbReference type="ARBA" id="ARBA00022741"/>
    </source>
</evidence>
<dbReference type="EC" id="2.7.7.80" evidence="9"/>
<evidence type="ECO:0000256" key="3">
    <source>
        <dbReference type="ARBA" id="ARBA00022679"/>
    </source>
</evidence>
<evidence type="ECO:0000256" key="6">
    <source>
        <dbReference type="ARBA" id="ARBA00052218"/>
    </source>
</evidence>
<dbReference type="GO" id="GO:0005829">
    <property type="term" value="C:cytosol"/>
    <property type="evidence" value="ECO:0007669"/>
    <property type="project" value="TreeGrafter"/>
</dbReference>
<dbReference type="FunFam" id="3.40.50.720:FF:000033">
    <property type="entry name" value="Adenylyltransferase and sulfurtransferase MOCS3"/>
    <property type="match status" value="1"/>
</dbReference>
<evidence type="ECO:0000256" key="1">
    <source>
        <dbReference type="ARBA" id="ARBA00005046"/>
    </source>
</evidence>
<feature type="domain" description="THIF-type NAD/FAD binding fold" evidence="14">
    <location>
        <begin position="9"/>
        <end position="243"/>
    </location>
</feature>
<dbReference type="AlphaFoldDB" id="A0A9X7UVQ2"/>
<dbReference type="GO" id="GO:0008641">
    <property type="term" value="F:ubiquitin-like modifier activating enzyme activity"/>
    <property type="evidence" value="ECO:0007669"/>
    <property type="project" value="InterPro"/>
</dbReference>
<evidence type="ECO:0000256" key="7">
    <source>
        <dbReference type="ARBA" id="ARBA00055169"/>
    </source>
</evidence>
<comment type="function">
    <text evidence="7">Catalyzes the adenylation by ATP of the carboxyl group of the C-terminal glycine of sulfur carrier protein MoaD.</text>
</comment>
<keyword evidence="4" id="KW-0547">Nucleotide-binding</keyword>